<evidence type="ECO:0000256" key="2">
    <source>
        <dbReference type="ARBA" id="ARBA00023125"/>
    </source>
</evidence>
<dbReference type="RefSeq" id="WP_220227031.1">
    <property type="nucleotide sequence ID" value="NZ_JAICBX010000001.1"/>
</dbReference>
<comment type="caution">
    <text evidence="5">The sequence shown here is derived from an EMBL/GenBank/DDBJ whole genome shotgun (WGS) entry which is preliminary data.</text>
</comment>
<feature type="domain" description="HTH lacI-type" evidence="4">
    <location>
        <begin position="8"/>
        <end position="62"/>
    </location>
</feature>
<dbReference type="GO" id="GO:0000976">
    <property type="term" value="F:transcription cis-regulatory region binding"/>
    <property type="evidence" value="ECO:0007669"/>
    <property type="project" value="TreeGrafter"/>
</dbReference>
<organism evidence="5 6">
    <name type="scientific">Flavimaribacter sediminis</name>
    <dbReference type="NCBI Taxonomy" id="2865987"/>
    <lineage>
        <taxon>Bacteria</taxon>
        <taxon>Pseudomonadati</taxon>
        <taxon>Pseudomonadota</taxon>
        <taxon>Alphaproteobacteria</taxon>
        <taxon>Hyphomicrobiales</taxon>
        <taxon>Rhizobiaceae</taxon>
        <taxon>Flavimaribacter</taxon>
    </lineage>
</organism>
<sequence>MSKSRKPPTISDVAKLAGVSVGTVSNVLNNRASVSAGRARRVMRAVRELGFTGSMLAKGMRAQHNTLIGLCVPNTGFANFASLADTLDELSVADNFELIQVFSRYDAERELARIRRLIAYKAAGLLIVPSLQPQRVLDLVYEAGLPTVIINRMVPNETRFDQIALDHETGIVEVASRLLELGHKHIALAIQYPQLSVTQQRISSLTWTVEASGKGAKWSVLECGFESETFENTFAETMRSPERPTAIIASNDLLASWLIRAMHNNGIQCPKDMSLVVLEEPDWAELVYPKLSCFQQPAREIGRLAWDKLTQRINGEAGEPVTLRCAGKMVFRGSVAEYNKSTTSE</sequence>
<keyword evidence="1" id="KW-0805">Transcription regulation</keyword>
<reference evidence="5" key="1">
    <citation type="submission" date="2021-08" db="EMBL/GenBank/DDBJ databases">
        <title>Hoeflea bacterium WL0058 sp. nov., isolated from the sediment.</title>
        <authorList>
            <person name="Wang L."/>
            <person name="Zhang D."/>
        </authorList>
    </citation>
    <scope>NUCLEOTIDE SEQUENCE</scope>
    <source>
        <strain evidence="5">WL0058</strain>
    </source>
</reference>
<dbReference type="InterPro" id="IPR010982">
    <property type="entry name" value="Lambda_DNA-bd_dom_sf"/>
</dbReference>
<dbReference type="Pfam" id="PF13377">
    <property type="entry name" value="Peripla_BP_3"/>
    <property type="match status" value="1"/>
</dbReference>
<dbReference type="Proteomes" id="UP001196509">
    <property type="component" value="Unassembled WGS sequence"/>
</dbReference>
<dbReference type="InterPro" id="IPR000843">
    <property type="entry name" value="HTH_LacI"/>
</dbReference>
<evidence type="ECO:0000256" key="1">
    <source>
        <dbReference type="ARBA" id="ARBA00023015"/>
    </source>
</evidence>
<dbReference type="Gene3D" id="3.40.50.2300">
    <property type="match status" value="2"/>
</dbReference>
<dbReference type="PRINTS" id="PR00036">
    <property type="entry name" value="HTHLACI"/>
</dbReference>
<name>A0AAE3D026_9HYPH</name>
<dbReference type="EMBL" id="JAICBX010000001">
    <property type="protein sequence ID" value="MBW8636338.1"/>
    <property type="molecule type" value="Genomic_DNA"/>
</dbReference>
<gene>
    <name evidence="5" type="ORF">K1W69_03980</name>
</gene>
<dbReference type="PANTHER" id="PTHR30146">
    <property type="entry name" value="LACI-RELATED TRANSCRIPTIONAL REPRESSOR"/>
    <property type="match status" value="1"/>
</dbReference>
<proteinExistence type="predicted"/>
<evidence type="ECO:0000259" key="4">
    <source>
        <dbReference type="PROSITE" id="PS50932"/>
    </source>
</evidence>
<dbReference type="PROSITE" id="PS50932">
    <property type="entry name" value="HTH_LACI_2"/>
    <property type="match status" value="1"/>
</dbReference>
<dbReference type="CDD" id="cd01392">
    <property type="entry name" value="HTH_LacI"/>
    <property type="match status" value="1"/>
</dbReference>
<evidence type="ECO:0000313" key="6">
    <source>
        <dbReference type="Proteomes" id="UP001196509"/>
    </source>
</evidence>
<dbReference type="PROSITE" id="PS00356">
    <property type="entry name" value="HTH_LACI_1"/>
    <property type="match status" value="1"/>
</dbReference>
<evidence type="ECO:0000256" key="3">
    <source>
        <dbReference type="ARBA" id="ARBA00023163"/>
    </source>
</evidence>
<dbReference type="PANTHER" id="PTHR30146:SF109">
    <property type="entry name" value="HTH-TYPE TRANSCRIPTIONAL REGULATOR GALS"/>
    <property type="match status" value="1"/>
</dbReference>
<protein>
    <submittedName>
        <fullName evidence="5">LacI family transcriptional regulator</fullName>
    </submittedName>
</protein>
<keyword evidence="3" id="KW-0804">Transcription</keyword>
<dbReference type="SUPFAM" id="SSF47413">
    <property type="entry name" value="lambda repressor-like DNA-binding domains"/>
    <property type="match status" value="1"/>
</dbReference>
<dbReference type="GO" id="GO:0003700">
    <property type="term" value="F:DNA-binding transcription factor activity"/>
    <property type="evidence" value="ECO:0007669"/>
    <property type="project" value="TreeGrafter"/>
</dbReference>
<dbReference type="Pfam" id="PF00356">
    <property type="entry name" value="LacI"/>
    <property type="match status" value="1"/>
</dbReference>
<dbReference type="AlphaFoldDB" id="A0AAE3D026"/>
<dbReference type="InterPro" id="IPR046335">
    <property type="entry name" value="LacI/GalR-like_sensor"/>
</dbReference>
<keyword evidence="2" id="KW-0238">DNA-binding</keyword>
<keyword evidence="6" id="KW-1185">Reference proteome</keyword>
<dbReference type="InterPro" id="IPR028082">
    <property type="entry name" value="Peripla_BP_I"/>
</dbReference>
<dbReference type="SUPFAM" id="SSF53822">
    <property type="entry name" value="Periplasmic binding protein-like I"/>
    <property type="match status" value="1"/>
</dbReference>
<accession>A0AAE3D026</accession>
<evidence type="ECO:0000313" key="5">
    <source>
        <dbReference type="EMBL" id="MBW8636338.1"/>
    </source>
</evidence>
<dbReference type="SMART" id="SM00354">
    <property type="entry name" value="HTH_LACI"/>
    <property type="match status" value="1"/>
</dbReference>
<dbReference type="Gene3D" id="1.10.260.40">
    <property type="entry name" value="lambda repressor-like DNA-binding domains"/>
    <property type="match status" value="1"/>
</dbReference>
<dbReference type="CDD" id="cd06267">
    <property type="entry name" value="PBP1_LacI_sugar_binding-like"/>
    <property type="match status" value="1"/>
</dbReference>